<evidence type="ECO:0000259" key="12">
    <source>
        <dbReference type="Pfam" id="PF16420"/>
    </source>
</evidence>
<dbReference type="GO" id="GO:0019778">
    <property type="term" value="F:Atg12 activating enzyme activity"/>
    <property type="evidence" value="ECO:0007669"/>
    <property type="project" value="TreeGrafter"/>
</dbReference>
<keyword evidence="6" id="KW-0653">Protein transport</keyword>
<dbReference type="GO" id="GO:0016787">
    <property type="term" value="F:hydrolase activity"/>
    <property type="evidence" value="ECO:0007669"/>
    <property type="project" value="UniProtKB-KW"/>
</dbReference>
<dbReference type="AlphaFoldDB" id="A0A9W8B421"/>
<keyword evidence="14" id="KW-1185">Reference proteome</keyword>
<feature type="domain" description="Ubiquitin-like modifier-activating enzyme Atg7 N-terminal" evidence="12">
    <location>
        <begin position="11"/>
        <end position="254"/>
    </location>
</feature>
<evidence type="ECO:0000256" key="3">
    <source>
        <dbReference type="ARBA" id="ARBA00017647"/>
    </source>
</evidence>
<accession>A0A9W8B421</accession>
<evidence type="ECO:0000256" key="9">
    <source>
        <dbReference type="ARBA" id="ARBA00030242"/>
    </source>
</evidence>
<dbReference type="InterPro" id="IPR032197">
    <property type="entry name" value="Atg7_N"/>
</dbReference>
<dbReference type="InterPro" id="IPR045886">
    <property type="entry name" value="ThiF/MoeB/HesA"/>
</dbReference>
<evidence type="ECO:0000256" key="2">
    <source>
        <dbReference type="ARBA" id="ARBA00010931"/>
    </source>
</evidence>
<evidence type="ECO:0000256" key="1">
    <source>
        <dbReference type="ARBA" id="ARBA00004329"/>
    </source>
</evidence>
<dbReference type="SUPFAM" id="SSF69572">
    <property type="entry name" value="Activating enzymes of the ubiquitin-like proteins"/>
    <property type="match status" value="1"/>
</dbReference>
<dbReference type="PANTHER" id="PTHR10953">
    <property type="entry name" value="UBIQUITIN-ACTIVATING ENZYME E1"/>
    <property type="match status" value="1"/>
</dbReference>
<reference evidence="13" key="1">
    <citation type="submission" date="2022-07" db="EMBL/GenBank/DDBJ databases">
        <title>Phylogenomic reconstructions and comparative analyses of Kickxellomycotina fungi.</title>
        <authorList>
            <person name="Reynolds N.K."/>
            <person name="Stajich J.E."/>
            <person name="Barry K."/>
            <person name="Grigoriev I.V."/>
            <person name="Crous P."/>
            <person name="Smith M.E."/>
        </authorList>
    </citation>
    <scope>NUCLEOTIDE SEQUENCE</scope>
    <source>
        <strain evidence="13">RSA 567</strain>
    </source>
</reference>
<dbReference type="GO" id="GO:0000045">
    <property type="term" value="P:autophagosome assembly"/>
    <property type="evidence" value="ECO:0007669"/>
    <property type="project" value="TreeGrafter"/>
</dbReference>
<feature type="domain" description="THIF-type NAD/FAD binding fold" evidence="11">
    <location>
        <begin position="271"/>
        <end position="513"/>
    </location>
</feature>
<evidence type="ECO:0000256" key="4">
    <source>
        <dbReference type="ARBA" id="ARBA00018730"/>
    </source>
</evidence>
<dbReference type="InterPro" id="IPR035985">
    <property type="entry name" value="Ubiquitin-activating_enz"/>
</dbReference>
<comment type="subcellular location">
    <subcellularLocation>
        <location evidence="1">Preautophagosomal structure</location>
    </subcellularLocation>
</comment>
<comment type="caution">
    <text evidence="13">The sequence shown here is derived from an EMBL/GenBank/DDBJ whole genome shotgun (WGS) entry which is preliminary data.</text>
</comment>
<organism evidence="13 14">
    <name type="scientific">Dimargaris verticillata</name>
    <dbReference type="NCBI Taxonomy" id="2761393"/>
    <lineage>
        <taxon>Eukaryota</taxon>
        <taxon>Fungi</taxon>
        <taxon>Fungi incertae sedis</taxon>
        <taxon>Zoopagomycota</taxon>
        <taxon>Kickxellomycotina</taxon>
        <taxon>Dimargaritomycetes</taxon>
        <taxon>Dimargaritales</taxon>
        <taxon>Dimargaritaceae</taxon>
        <taxon>Dimargaris</taxon>
    </lineage>
</organism>
<dbReference type="GO" id="GO:0034727">
    <property type="term" value="P:piecemeal microautophagy of the nucleus"/>
    <property type="evidence" value="ECO:0007669"/>
    <property type="project" value="TreeGrafter"/>
</dbReference>
<dbReference type="FunFam" id="3.40.50.720:FF:000243">
    <property type="entry name" value="Ubiquitin-like modifier-activating enzyme ATG7"/>
    <property type="match status" value="1"/>
</dbReference>
<keyword evidence="5" id="KW-0813">Transport</keyword>
<dbReference type="PANTHER" id="PTHR10953:SF3">
    <property type="entry name" value="UBIQUITIN-LIKE MODIFIER-ACTIVATING ENZYME ATG7"/>
    <property type="match status" value="1"/>
</dbReference>
<dbReference type="GO" id="GO:0000407">
    <property type="term" value="C:phagophore assembly site"/>
    <property type="evidence" value="ECO:0007669"/>
    <property type="project" value="UniProtKB-SubCell"/>
</dbReference>
<dbReference type="InterPro" id="IPR042523">
    <property type="entry name" value="Atg7_N_2"/>
</dbReference>
<dbReference type="GO" id="GO:0000422">
    <property type="term" value="P:autophagy of mitochondrion"/>
    <property type="evidence" value="ECO:0007669"/>
    <property type="project" value="TreeGrafter"/>
</dbReference>
<evidence type="ECO:0000259" key="11">
    <source>
        <dbReference type="Pfam" id="PF00899"/>
    </source>
</evidence>
<dbReference type="Pfam" id="PF00899">
    <property type="entry name" value="ThiF"/>
    <property type="match status" value="1"/>
</dbReference>
<dbReference type="Gene3D" id="3.40.50.720">
    <property type="entry name" value="NAD(P)-binding Rossmann-like Domain"/>
    <property type="match status" value="1"/>
</dbReference>
<dbReference type="InterPro" id="IPR000594">
    <property type="entry name" value="ThiF_NAD_FAD-bd"/>
</dbReference>
<dbReference type="GO" id="GO:0006995">
    <property type="term" value="P:cellular response to nitrogen starvation"/>
    <property type="evidence" value="ECO:0007669"/>
    <property type="project" value="TreeGrafter"/>
</dbReference>
<dbReference type="GO" id="GO:0032446">
    <property type="term" value="P:protein modification by small protein conjugation"/>
    <property type="evidence" value="ECO:0007669"/>
    <property type="project" value="TreeGrafter"/>
</dbReference>
<keyword evidence="13" id="KW-0378">Hydrolase</keyword>
<evidence type="ECO:0000256" key="10">
    <source>
        <dbReference type="ARBA" id="ARBA00032823"/>
    </source>
</evidence>
<evidence type="ECO:0000256" key="8">
    <source>
        <dbReference type="ARBA" id="ARBA00029897"/>
    </source>
</evidence>
<keyword evidence="7" id="KW-0072">Autophagy</keyword>
<comment type="similarity">
    <text evidence="2">Belongs to the ATG7 family.</text>
</comment>
<gene>
    <name evidence="13" type="primary">ATG7</name>
    <name evidence="13" type="ORF">H4R34_004504</name>
</gene>
<evidence type="ECO:0000313" key="14">
    <source>
        <dbReference type="Proteomes" id="UP001151582"/>
    </source>
</evidence>
<dbReference type="GO" id="GO:0019779">
    <property type="term" value="F:Atg8 activating enzyme activity"/>
    <property type="evidence" value="ECO:0007669"/>
    <property type="project" value="TreeGrafter"/>
</dbReference>
<dbReference type="OrthoDB" id="338614at2759"/>
<evidence type="ECO:0000256" key="6">
    <source>
        <dbReference type="ARBA" id="ARBA00022927"/>
    </source>
</evidence>
<dbReference type="EMBL" id="JANBQB010000581">
    <property type="protein sequence ID" value="KAJ1974997.1"/>
    <property type="molecule type" value="Genomic_DNA"/>
</dbReference>
<evidence type="ECO:0000256" key="7">
    <source>
        <dbReference type="ARBA" id="ARBA00023006"/>
    </source>
</evidence>
<dbReference type="Gene3D" id="3.40.140.100">
    <property type="entry name" value="Ubiquitin-like modifier-activating enzyme ATG7 C-terminal domain"/>
    <property type="match status" value="1"/>
</dbReference>
<dbReference type="Pfam" id="PF16420">
    <property type="entry name" value="ATG7_N"/>
    <property type="match status" value="1"/>
</dbReference>
<proteinExistence type="inferred from homology"/>
<dbReference type="GO" id="GO:0015031">
    <property type="term" value="P:protein transport"/>
    <property type="evidence" value="ECO:0007669"/>
    <property type="project" value="UniProtKB-KW"/>
</dbReference>
<name>A0A9W8B421_9FUNG</name>
<evidence type="ECO:0000313" key="13">
    <source>
        <dbReference type="EMBL" id="KAJ1974997.1"/>
    </source>
</evidence>
<sequence>MASCRHGAGITPAELNTLLVLSFADLKKYKFYYYCAYPVIPMPIPARVLQAKPIMDAWKPAEVQSLRTLHREFFDQHSGPTSRDAHTMFVLVKPQAVTDTTPWSMHPLTQYPALLARFDSNPDYSLVIGVLDSSGLLENPGWPLRNLLLWLQFYHSFHRVDAPSDPSEPLPAFPTSVKLTLLAYRSVTTAPSHSQTSNSYDPSLVLTVAIPLVNDLSGYSIDSAWPLALPSPVGWEKHPEGKRGPRIVNLAATMDPTQLATTAMHLNLKLMKWRVAPALDLDAIQSKRYLLLGAGTLGSYVARTLLAWGACHLTLVDNGRVSYSNPVRQPLYTFADSTNGGQWKALAAAQNLQLVYPLADTAGHCLTIPMPGHPVSPTQKPTVEMELRQLEALIKSHDVIFLLTDSRESRWLPTLWGAFHRKLVINAALGFDGYLVMRHGVPQVATTTTTLPLSSSPAHLGCYFCNDVVAPTDSLSDRTLDQQCTVTRPGLAPVAGALAVELLVTILQHPEGAWAPPPLRSHTGDSVASAAWMGQPPHQIRGFLTGFQQQLITGEAYDKCTACSTKVLDLYASEGYEFLWKVFNNHVLEGMADATHYSYLEAVTGLRDLQLQTDALLADLDWDSDGDSDDVAEIDE</sequence>
<protein>
    <recommendedName>
        <fullName evidence="3">Ubiquitin-like modifier-activating enzyme ATG7</fullName>
    </recommendedName>
    <alternativeName>
        <fullName evidence="8 10">ATG12-activating enzyme E1 ATG7</fullName>
    </alternativeName>
    <alternativeName>
        <fullName evidence="9">Autophagy-related protein 7</fullName>
    </alternativeName>
    <alternativeName>
        <fullName evidence="4">Ubiquitin-like modifier-activating enzyme atg7</fullName>
    </alternativeName>
</protein>
<dbReference type="Proteomes" id="UP001151582">
    <property type="component" value="Unassembled WGS sequence"/>
</dbReference>
<evidence type="ECO:0000256" key="5">
    <source>
        <dbReference type="ARBA" id="ARBA00022448"/>
    </source>
</evidence>